<evidence type="ECO:0000313" key="2">
    <source>
        <dbReference type="EMBL" id="UGS36502.1"/>
    </source>
</evidence>
<dbReference type="AlphaFoldDB" id="A0A9E6XYW6"/>
<feature type="chain" id="PRO_5039462163" description="Carboxypeptidase regulatory-like domain-containing protein" evidence="1">
    <location>
        <begin position="25"/>
        <end position="248"/>
    </location>
</feature>
<proteinExistence type="predicted"/>
<gene>
    <name evidence="2" type="ORF">DSM104329_02908</name>
</gene>
<name>A0A9E6XYW6_9ACTN</name>
<dbReference type="KEGG" id="sbae:DSM104329_02908"/>
<dbReference type="EMBL" id="CP087164">
    <property type="protein sequence ID" value="UGS36502.1"/>
    <property type="molecule type" value="Genomic_DNA"/>
</dbReference>
<sequence length="248" mass="26490">MAGVGRMSLALAAAVAACAVPAAASGAVHLRGTAYEFNNTDVRLAGATIRVAENRSVVATTRPDGTYDLRVPGRGRVTPYIVAAGYHTIYLQTFRIRGRDLARVNFQTPTDAVYGALATLLQVPLDAAGEPQECAIVSTFSTRRVRTLSFDEFTAFGAHGVAGATASATPSLPSPVYFNDQVVPDPAQQRSSIDGGVIWTRVPAGIYRIRAKHPTRRFASFVATCEPGRIVNANPPWGLHELRAKRRG</sequence>
<keyword evidence="1" id="KW-0732">Signal</keyword>
<feature type="signal peptide" evidence="1">
    <location>
        <begin position="1"/>
        <end position="24"/>
    </location>
</feature>
<protein>
    <recommendedName>
        <fullName evidence="4">Carboxypeptidase regulatory-like domain-containing protein</fullName>
    </recommendedName>
</protein>
<organism evidence="2 3">
    <name type="scientific">Capillimicrobium parvum</name>
    <dbReference type="NCBI Taxonomy" id="2884022"/>
    <lineage>
        <taxon>Bacteria</taxon>
        <taxon>Bacillati</taxon>
        <taxon>Actinomycetota</taxon>
        <taxon>Thermoleophilia</taxon>
        <taxon>Solirubrobacterales</taxon>
        <taxon>Capillimicrobiaceae</taxon>
        <taxon>Capillimicrobium</taxon>
    </lineage>
</organism>
<dbReference type="Proteomes" id="UP001162834">
    <property type="component" value="Chromosome"/>
</dbReference>
<evidence type="ECO:0000313" key="3">
    <source>
        <dbReference type="Proteomes" id="UP001162834"/>
    </source>
</evidence>
<reference evidence="2" key="1">
    <citation type="journal article" date="2022" name="Int. J. Syst. Evol. Microbiol.">
        <title>Pseudomonas aegrilactucae sp. nov. and Pseudomonas morbosilactucae sp. nov., pathogens causing bacterial rot of lettuce in Japan.</title>
        <authorList>
            <person name="Sawada H."/>
            <person name="Fujikawa T."/>
            <person name="Satou M."/>
        </authorList>
    </citation>
    <scope>NUCLEOTIDE SEQUENCE</scope>
    <source>
        <strain evidence="2">0166_1</strain>
    </source>
</reference>
<evidence type="ECO:0008006" key="4">
    <source>
        <dbReference type="Google" id="ProtNLM"/>
    </source>
</evidence>
<dbReference type="PROSITE" id="PS51257">
    <property type="entry name" value="PROKAR_LIPOPROTEIN"/>
    <property type="match status" value="1"/>
</dbReference>
<evidence type="ECO:0000256" key="1">
    <source>
        <dbReference type="SAM" id="SignalP"/>
    </source>
</evidence>
<keyword evidence="3" id="KW-1185">Reference proteome</keyword>
<accession>A0A9E6XYW6</accession>